<dbReference type="OrthoDB" id="1898799at2759"/>
<evidence type="ECO:0000256" key="1">
    <source>
        <dbReference type="ARBA" id="ARBA00022821"/>
    </source>
</evidence>
<evidence type="ECO:0000313" key="3">
    <source>
        <dbReference type="EMBL" id="KAA8517290.1"/>
    </source>
</evidence>
<dbReference type="InterPro" id="IPR027417">
    <property type="entry name" value="P-loop_NTPase"/>
</dbReference>
<keyword evidence="4" id="KW-1185">Reference proteome</keyword>
<evidence type="ECO:0000259" key="2">
    <source>
        <dbReference type="Pfam" id="PF00931"/>
    </source>
</evidence>
<dbReference type="EMBL" id="CM018051">
    <property type="protein sequence ID" value="KAA8517290.1"/>
    <property type="molecule type" value="Genomic_DNA"/>
</dbReference>
<organism evidence="3 4">
    <name type="scientific">Nyssa sinensis</name>
    <dbReference type="NCBI Taxonomy" id="561372"/>
    <lineage>
        <taxon>Eukaryota</taxon>
        <taxon>Viridiplantae</taxon>
        <taxon>Streptophyta</taxon>
        <taxon>Embryophyta</taxon>
        <taxon>Tracheophyta</taxon>
        <taxon>Spermatophyta</taxon>
        <taxon>Magnoliopsida</taxon>
        <taxon>eudicotyledons</taxon>
        <taxon>Gunneridae</taxon>
        <taxon>Pentapetalae</taxon>
        <taxon>asterids</taxon>
        <taxon>Cornales</taxon>
        <taxon>Nyssaceae</taxon>
        <taxon>Nyssa</taxon>
    </lineage>
</organism>
<dbReference type="PANTHER" id="PTHR33463">
    <property type="entry name" value="NB-ARC DOMAIN-CONTAINING PROTEIN-RELATED"/>
    <property type="match status" value="1"/>
</dbReference>
<dbReference type="InterPro" id="IPR050905">
    <property type="entry name" value="Plant_NBS-LRR"/>
</dbReference>
<accession>A0A5J4ZFJ4</accession>
<dbReference type="AlphaFoldDB" id="A0A5J4ZFJ4"/>
<name>A0A5J4ZFJ4_9ASTE</name>
<dbReference type="PANTHER" id="PTHR33463:SF198">
    <property type="entry name" value="RPP4C3"/>
    <property type="match status" value="1"/>
</dbReference>
<protein>
    <recommendedName>
        <fullName evidence="2">NB-ARC domain-containing protein</fullName>
    </recommendedName>
</protein>
<dbReference type="Pfam" id="PF00931">
    <property type="entry name" value="NB-ARC"/>
    <property type="match status" value="1"/>
</dbReference>
<dbReference type="InterPro" id="IPR002182">
    <property type="entry name" value="NB-ARC"/>
</dbReference>
<gene>
    <name evidence="3" type="ORF">F0562_017583</name>
</gene>
<dbReference type="Proteomes" id="UP000325577">
    <property type="component" value="Linkage Group LG8"/>
</dbReference>
<dbReference type="Gene3D" id="3.40.50.300">
    <property type="entry name" value="P-loop containing nucleotide triphosphate hydrolases"/>
    <property type="match status" value="1"/>
</dbReference>
<keyword evidence="1" id="KW-0611">Plant defense</keyword>
<reference evidence="3 4" key="1">
    <citation type="submission" date="2019-09" db="EMBL/GenBank/DDBJ databases">
        <title>A chromosome-level genome assembly of the Chinese tupelo Nyssa sinensis.</title>
        <authorList>
            <person name="Yang X."/>
            <person name="Kang M."/>
            <person name="Yang Y."/>
            <person name="Xiong H."/>
            <person name="Wang M."/>
            <person name="Zhang Z."/>
            <person name="Wang Z."/>
            <person name="Wu H."/>
            <person name="Ma T."/>
            <person name="Liu J."/>
            <person name="Xi Z."/>
        </authorList>
    </citation>
    <scope>NUCLEOTIDE SEQUENCE [LARGE SCALE GENOMIC DNA]</scope>
    <source>
        <strain evidence="3">J267</strain>
        <tissue evidence="3">Leaf</tissue>
    </source>
</reference>
<feature type="domain" description="NB-ARC" evidence="2">
    <location>
        <begin position="109"/>
        <end position="228"/>
    </location>
</feature>
<proteinExistence type="predicted"/>
<sequence>MAEIAFTIVGKLVEYLVEPIERQFGYMCCYNSNVENLTSQVEKLEHMRVGVEMRVDAGKRNSEIVGPDVEAWRGLADKSERDERRGRAAEIGSLSSGGFKGLESRILIMKEVMEALTDDEISMIGIRGMGGVGKTTMAKEVAKKAKAENLFDEIVMAVVSQNPDLMKIQCELGDMLGLKFEKKTILARAGRLYARLTNGNRILVIWMMFGKDLIWEKLKFLWEMIAIGAKLYWHHDSKACVVIWEHKKISQFKSCLNKKHGIFSRRWQEIQLTLLIYIP</sequence>
<evidence type="ECO:0000313" key="4">
    <source>
        <dbReference type="Proteomes" id="UP000325577"/>
    </source>
</evidence>
<dbReference type="GO" id="GO:0043531">
    <property type="term" value="F:ADP binding"/>
    <property type="evidence" value="ECO:0007669"/>
    <property type="project" value="InterPro"/>
</dbReference>
<dbReference type="SUPFAM" id="SSF52540">
    <property type="entry name" value="P-loop containing nucleoside triphosphate hydrolases"/>
    <property type="match status" value="1"/>
</dbReference>